<accession>E1ZVV9</accession>
<dbReference type="InParanoid" id="E1ZVV9"/>
<protein>
    <submittedName>
        <fullName evidence="2">Uncharacterized protein</fullName>
    </submittedName>
</protein>
<evidence type="ECO:0000313" key="3">
    <source>
        <dbReference type="Proteomes" id="UP000000311"/>
    </source>
</evidence>
<gene>
    <name evidence="2" type="ORF">EAG_10204</name>
</gene>
<proteinExistence type="predicted"/>
<name>E1ZVV9_CAMFO</name>
<dbReference type="Proteomes" id="UP000000311">
    <property type="component" value="Unassembled WGS sequence"/>
</dbReference>
<feature type="region of interest" description="Disordered" evidence="1">
    <location>
        <begin position="303"/>
        <end position="323"/>
    </location>
</feature>
<evidence type="ECO:0000256" key="1">
    <source>
        <dbReference type="SAM" id="MobiDB-lite"/>
    </source>
</evidence>
<sequence length="323" mass="36736">MANLNGNRFITILLWNDVLSKVESPEMKSPGSGVGSPNLTRHVKGPSITIPAAQITRVFRVFPTTPLRFLDSGSRRGARNARLHEIRLVLILSCLVLNFKTRFLISYQDNTKTKTVKIISLVKIIGSYVNVQETDPALLLFSAGSFQKTAFRKRDHRAQRLMWHKSYDGSSLLTELGMHAQIGHNEPNQPTSVHTIDNKPYIFDSRSLRRRSLSKNSGNPIEICCYCGRRRKLRQLPFHPSSETLDESWQIKSRRLLNVRRRRATPTAMSIKSVKETFSWSTYCAKAPIVYLGRTISQEWGIGDLPERQTDPSGSSWRDSTRP</sequence>
<feature type="compositionally biased region" description="Polar residues" evidence="1">
    <location>
        <begin position="311"/>
        <end position="323"/>
    </location>
</feature>
<dbReference type="EMBL" id="GL434646">
    <property type="protein sequence ID" value="EFN74677.1"/>
    <property type="molecule type" value="Genomic_DNA"/>
</dbReference>
<keyword evidence="3" id="KW-1185">Reference proteome</keyword>
<reference evidence="2 3" key="1">
    <citation type="journal article" date="2010" name="Science">
        <title>Genomic comparison of the ants Camponotus floridanus and Harpegnathos saltator.</title>
        <authorList>
            <person name="Bonasio R."/>
            <person name="Zhang G."/>
            <person name="Ye C."/>
            <person name="Mutti N.S."/>
            <person name="Fang X."/>
            <person name="Qin N."/>
            <person name="Donahue G."/>
            <person name="Yang P."/>
            <person name="Li Q."/>
            <person name="Li C."/>
            <person name="Zhang P."/>
            <person name="Huang Z."/>
            <person name="Berger S.L."/>
            <person name="Reinberg D."/>
            <person name="Wang J."/>
            <person name="Liebig J."/>
        </authorList>
    </citation>
    <scope>NUCLEOTIDE SEQUENCE [LARGE SCALE GENOMIC DNA]</scope>
    <source>
        <strain evidence="3">C129</strain>
    </source>
</reference>
<dbReference type="AlphaFoldDB" id="E1ZVV9"/>
<evidence type="ECO:0000313" key="2">
    <source>
        <dbReference type="EMBL" id="EFN74677.1"/>
    </source>
</evidence>
<organism evidence="3">
    <name type="scientific">Camponotus floridanus</name>
    <name type="common">Florida carpenter ant</name>
    <dbReference type="NCBI Taxonomy" id="104421"/>
    <lineage>
        <taxon>Eukaryota</taxon>
        <taxon>Metazoa</taxon>
        <taxon>Ecdysozoa</taxon>
        <taxon>Arthropoda</taxon>
        <taxon>Hexapoda</taxon>
        <taxon>Insecta</taxon>
        <taxon>Pterygota</taxon>
        <taxon>Neoptera</taxon>
        <taxon>Endopterygota</taxon>
        <taxon>Hymenoptera</taxon>
        <taxon>Apocrita</taxon>
        <taxon>Aculeata</taxon>
        <taxon>Formicoidea</taxon>
        <taxon>Formicidae</taxon>
        <taxon>Formicinae</taxon>
        <taxon>Camponotus</taxon>
    </lineage>
</organism>